<proteinExistence type="predicted"/>
<organism evidence="1 2">
    <name type="scientific">Actinokineospora xionganensis</name>
    <dbReference type="NCBI Taxonomy" id="2684470"/>
    <lineage>
        <taxon>Bacteria</taxon>
        <taxon>Bacillati</taxon>
        <taxon>Actinomycetota</taxon>
        <taxon>Actinomycetes</taxon>
        <taxon>Pseudonocardiales</taxon>
        <taxon>Pseudonocardiaceae</taxon>
        <taxon>Actinokineospora</taxon>
    </lineage>
</organism>
<evidence type="ECO:0000313" key="2">
    <source>
        <dbReference type="Proteomes" id="UP000734823"/>
    </source>
</evidence>
<evidence type="ECO:0000313" key="1">
    <source>
        <dbReference type="EMBL" id="MBC6450540.1"/>
    </source>
</evidence>
<dbReference type="EMBL" id="JABVED010000017">
    <property type="protein sequence ID" value="MBC6450540.1"/>
    <property type="molecule type" value="Genomic_DNA"/>
</dbReference>
<protein>
    <submittedName>
        <fullName evidence="1">Uncharacterized protein</fullName>
    </submittedName>
</protein>
<comment type="caution">
    <text evidence="1">The sequence shown here is derived from an EMBL/GenBank/DDBJ whole genome shotgun (WGS) entry which is preliminary data.</text>
</comment>
<accession>A0ABR7LCX7</accession>
<name>A0ABR7LCX7_9PSEU</name>
<sequence>MTESASSITRFPELAELAALRDNGWQFRLLHDDNGELVCVACSRNHGAHTDAVFVFDRTHVVASRVLTEEHGGVVWLKDGTDLVEVVRELVNLPAPGEPGAPSLVIRGSALWSP</sequence>
<gene>
    <name evidence="1" type="ORF">GPZ80_25600</name>
</gene>
<keyword evidence="2" id="KW-1185">Reference proteome</keyword>
<dbReference type="Proteomes" id="UP000734823">
    <property type="component" value="Unassembled WGS sequence"/>
</dbReference>
<dbReference type="RefSeq" id="WP_187223639.1">
    <property type="nucleotide sequence ID" value="NZ_JABVED010000017.1"/>
</dbReference>
<reference evidence="1 2" key="1">
    <citation type="submission" date="2020-06" db="EMBL/GenBank/DDBJ databases">
        <title>Actinokineospora xiongansis sp. nov., isolated from soil of Baiyangdian.</title>
        <authorList>
            <person name="Zhang X."/>
        </authorList>
    </citation>
    <scope>NUCLEOTIDE SEQUENCE [LARGE SCALE GENOMIC DNA]</scope>
    <source>
        <strain evidence="1 2">HBU206404</strain>
    </source>
</reference>